<name>A0ABQ9T549_9PEZI</name>
<dbReference type="RefSeq" id="XP_060356037.1">
    <property type="nucleotide sequence ID" value="XM_060485180.1"/>
</dbReference>
<dbReference type="GeneID" id="85369079"/>
<dbReference type="InterPro" id="IPR056884">
    <property type="entry name" value="NPHP3-like_N"/>
</dbReference>
<dbReference type="EMBL" id="MOPA01000001">
    <property type="protein sequence ID" value="KAK1546923.1"/>
    <property type="molecule type" value="Genomic_DNA"/>
</dbReference>
<evidence type="ECO:0000313" key="4">
    <source>
        <dbReference type="EMBL" id="KAK1546923.1"/>
    </source>
</evidence>
<sequence length="671" mass="75342">MDAVEAEEVHHPAVRELFESRSEMHPALSESHEPGADIWQPLWDWVFMNDIFQCWQRDDNKWMLRCVGRPGSGKTTLSALATKRLREQYHGEREAVASVFVRTDVASGGTAFVEDVLTSIFHQLCVNHTQVDEDEAYVAKYRLYLDARKHGHRDIFRIKLMREALQSRLGMLDRAFLVVDDFDRCSPAVDLFLENELAILANDSRLKVLITSRVSCLKTIPTWQYCDSCDDEASKFLYVYWRCESCKKGKVKLDSYILCQECRDNEKTCTNWQMRSGDAADFVQPFDHIELQVHSAMEPVSRFIDWDLETEHGDLGLGSRSNNSRENKPDELPPLSAFGRRLVDPRNHEVFADLRRQIESQASGNISLARLRLDDLHRTQSLDAVAFQADKLPANVVSFFDAGIRRIEEQPPAQRDLGLKAIAAVAHYDFSPDGVAYEIVEKVLHRAAKASARASAKRANSTPMVSSSVKSHKNYTAPKRPETTTWVHVPHRSLEEILHATRGFLEFGNLEHRPLRAYCQAFHTYAQENYNESLVWAHAQLDFEGEGLAEFGNKGMRRSRTGVAHFVEKRDQAKTPGPFHQEPPPIWTNRQIGEGGWGPSLVGGGGSGASCGNAPDATVTAAAASDGSGAHGETPLRSAAAMAAAKRKMVKASDFERDQSFKMARRGTSWA</sequence>
<dbReference type="Pfam" id="PF24883">
    <property type="entry name" value="NPHP3_N"/>
    <property type="match status" value="1"/>
</dbReference>
<dbReference type="Proteomes" id="UP001241169">
    <property type="component" value="Unassembled WGS sequence"/>
</dbReference>
<evidence type="ECO:0000256" key="1">
    <source>
        <dbReference type="ARBA" id="ARBA00022737"/>
    </source>
</evidence>
<gene>
    <name evidence="4" type="ORF">CPAR01_00890</name>
</gene>
<evidence type="ECO:0000256" key="2">
    <source>
        <dbReference type="SAM" id="MobiDB-lite"/>
    </source>
</evidence>
<evidence type="ECO:0000313" key="5">
    <source>
        <dbReference type="Proteomes" id="UP001241169"/>
    </source>
</evidence>
<comment type="caution">
    <text evidence="4">The sequence shown here is derived from an EMBL/GenBank/DDBJ whole genome shotgun (WGS) entry which is preliminary data.</text>
</comment>
<keyword evidence="1" id="KW-0677">Repeat</keyword>
<dbReference type="PANTHER" id="PTHR10039:SF16">
    <property type="entry name" value="GPI INOSITOL-DEACYLASE"/>
    <property type="match status" value="1"/>
</dbReference>
<feature type="domain" description="Nephrocystin 3-like N-terminal" evidence="3">
    <location>
        <begin position="44"/>
        <end position="213"/>
    </location>
</feature>
<keyword evidence="5" id="KW-1185">Reference proteome</keyword>
<feature type="region of interest" description="Disordered" evidence="2">
    <location>
        <begin position="452"/>
        <end position="481"/>
    </location>
</feature>
<proteinExistence type="predicted"/>
<organism evidence="4 5">
    <name type="scientific">Colletotrichum paranaense</name>
    <dbReference type="NCBI Taxonomy" id="1914294"/>
    <lineage>
        <taxon>Eukaryota</taxon>
        <taxon>Fungi</taxon>
        <taxon>Dikarya</taxon>
        <taxon>Ascomycota</taxon>
        <taxon>Pezizomycotina</taxon>
        <taxon>Sordariomycetes</taxon>
        <taxon>Hypocreomycetidae</taxon>
        <taxon>Glomerellales</taxon>
        <taxon>Glomerellaceae</taxon>
        <taxon>Colletotrichum</taxon>
        <taxon>Colletotrichum acutatum species complex</taxon>
    </lineage>
</organism>
<evidence type="ECO:0000259" key="3">
    <source>
        <dbReference type="Pfam" id="PF24883"/>
    </source>
</evidence>
<reference evidence="4 5" key="1">
    <citation type="submission" date="2016-10" db="EMBL/GenBank/DDBJ databases">
        <title>The genome sequence of Colletotrichum fioriniae PJ7.</title>
        <authorList>
            <person name="Baroncelli R."/>
        </authorList>
    </citation>
    <scope>NUCLEOTIDE SEQUENCE [LARGE SCALE GENOMIC DNA]</scope>
    <source>
        <strain evidence="4 5">IMI 384185</strain>
    </source>
</reference>
<dbReference type="SUPFAM" id="SSF52540">
    <property type="entry name" value="P-loop containing nucleoside triphosphate hydrolases"/>
    <property type="match status" value="1"/>
</dbReference>
<dbReference type="PANTHER" id="PTHR10039">
    <property type="entry name" value="AMELOGENIN"/>
    <property type="match status" value="1"/>
</dbReference>
<dbReference type="InterPro" id="IPR027417">
    <property type="entry name" value="P-loop_NTPase"/>
</dbReference>
<feature type="compositionally biased region" description="Polar residues" evidence="2">
    <location>
        <begin position="460"/>
        <end position="469"/>
    </location>
</feature>
<dbReference type="Gene3D" id="3.40.50.300">
    <property type="entry name" value="P-loop containing nucleotide triphosphate hydrolases"/>
    <property type="match status" value="1"/>
</dbReference>
<accession>A0ABQ9T549</accession>
<protein>
    <recommendedName>
        <fullName evidence="3">Nephrocystin 3-like N-terminal domain-containing protein</fullName>
    </recommendedName>
</protein>
<feature type="region of interest" description="Disordered" evidence="2">
    <location>
        <begin position="315"/>
        <end position="338"/>
    </location>
</feature>